<evidence type="ECO:0000313" key="9">
    <source>
        <dbReference type="Proteomes" id="UP000549765"/>
    </source>
</evidence>
<dbReference type="PANTHER" id="PTHR30294:SF29">
    <property type="entry name" value="MULTIDRUG ABC TRANSPORTER PERMEASE YBHS-RELATED"/>
    <property type="match status" value="1"/>
</dbReference>
<dbReference type="InterPro" id="IPR013525">
    <property type="entry name" value="ABC2_TM"/>
</dbReference>
<evidence type="ECO:0000256" key="3">
    <source>
        <dbReference type="ARBA" id="ARBA00022692"/>
    </source>
</evidence>
<feature type="transmembrane region" description="Helical" evidence="6">
    <location>
        <begin position="232"/>
        <end position="253"/>
    </location>
</feature>
<evidence type="ECO:0000256" key="1">
    <source>
        <dbReference type="ARBA" id="ARBA00004651"/>
    </source>
</evidence>
<dbReference type="PANTHER" id="PTHR30294">
    <property type="entry name" value="MEMBRANE COMPONENT OF ABC TRANSPORTER YHHJ-RELATED"/>
    <property type="match status" value="1"/>
</dbReference>
<evidence type="ECO:0000313" key="8">
    <source>
        <dbReference type="EMBL" id="NKZ23579.1"/>
    </source>
</evidence>
<keyword evidence="2" id="KW-1003">Cell membrane</keyword>
<dbReference type="Pfam" id="PF12698">
    <property type="entry name" value="ABC2_membrane_3"/>
    <property type="match status" value="1"/>
</dbReference>
<keyword evidence="3 6" id="KW-0812">Transmembrane</keyword>
<evidence type="ECO:0000256" key="6">
    <source>
        <dbReference type="SAM" id="Phobius"/>
    </source>
</evidence>
<dbReference type="Proteomes" id="UP000549765">
    <property type="component" value="Unassembled WGS sequence"/>
</dbReference>
<evidence type="ECO:0000256" key="2">
    <source>
        <dbReference type="ARBA" id="ARBA00022475"/>
    </source>
</evidence>
<keyword evidence="4 6" id="KW-1133">Transmembrane helix</keyword>
<feature type="domain" description="ABC-2 type transporter transmembrane" evidence="7">
    <location>
        <begin position="23"/>
        <end position="378"/>
    </location>
</feature>
<dbReference type="GO" id="GO:0140359">
    <property type="term" value="F:ABC-type transporter activity"/>
    <property type="evidence" value="ECO:0007669"/>
    <property type="project" value="InterPro"/>
</dbReference>
<protein>
    <submittedName>
        <fullName evidence="8">ABC transporter permease</fullName>
    </submittedName>
</protein>
<proteinExistence type="predicted"/>
<gene>
    <name evidence="8" type="ORF">HF964_01995</name>
</gene>
<dbReference type="EMBL" id="JAAXPN010000001">
    <property type="protein sequence ID" value="NKZ23579.1"/>
    <property type="molecule type" value="Genomic_DNA"/>
</dbReference>
<dbReference type="AlphaFoldDB" id="A0A7X6N2U9"/>
<comment type="subcellular location">
    <subcellularLocation>
        <location evidence="1">Cell membrane</location>
        <topology evidence="1">Multi-pass membrane protein</topology>
    </subcellularLocation>
</comment>
<evidence type="ECO:0000256" key="5">
    <source>
        <dbReference type="ARBA" id="ARBA00023136"/>
    </source>
</evidence>
<feature type="transmembrane region" description="Helical" evidence="6">
    <location>
        <begin position="178"/>
        <end position="198"/>
    </location>
</feature>
<feature type="transmembrane region" description="Helical" evidence="6">
    <location>
        <begin position="20"/>
        <end position="43"/>
    </location>
</feature>
<dbReference type="InterPro" id="IPR051449">
    <property type="entry name" value="ABC-2_transporter_component"/>
</dbReference>
<feature type="transmembrane region" description="Helical" evidence="6">
    <location>
        <begin position="361"/>
        <end position="382"/>
    </location>
</feature>
<feature type="transmembrane region" description="Helical" evidence="6">
    <location>
        <begin position="308"/>
        <end position="327"/>
    </location>
</feature>
<dbReference type="RefSeq" id="WP_168721365.1">
    <property type="nucleotide sequence ID" value="NZ_JAAXPN010000001.1"/>
</dbReference>
<comment type="caution">
    <text evidence="8">The sequence shown here is derived from an EMBL/GenBank/DDBJ whole genome shotgun (WGS) entry which is preliminary data.</text>
</comment>
<dbReference type="GO" id="GO:0005886">
    <property type="term" value="C:plasma membrane"/>
    <property type="evidence" value="ECO:0007669"/>
    <property type="project" value="UniProtKB-SubCell"/>
</dbReference>
<keyword evidence="5 6" id="KW-0472">Membrane</keyword>
<reference evidence="8 9" key="1">
    <citation type="submission" date="2020-04" db="EMBL/GenBank/DDBJ databases">
        <title>MicrobeNet Type strains.</title>
        <authorList>
            <person name="Nicholson A.C."/>
        </authorList>
    </citation>
    <scope>NUCLEOTIDE SEQUENCE [LARGE SCALE GENOMIC DNA]</scope>
    <source>
        <strain evidence="8 9">CCUG 61472</strain>
    </source>
</reference>
<feature type="transmembrane region" description="Helical" evidence="6">
    <location>
        <begin position="265"/>
        <end position="296"/>
    </location>
</feature>
<keyword evidence="9" id="KW-1185">Reference proteome</keyword>
<name>A0A7X6N2U9_9LACO</name>
<accession>A0A7X6N2U9</accession>
<evidence type="ECO:0000256" key="4">
    <source>
        <dbReference type="ARBA" id="ARBA00022989"/>
    </source>
</evidence>
<sequence length="408" mass="44656">MTNAWLIVAKQTYRTRLKSLTYWMLVLSPLLLAVFSIGIVLLFDSASSSNDKATLAIVQQTQLTKDLKATKALNAHVKNIATENAAKRQLKDADIDGYLIQTGDSFKLVTSATGNTSINKDTLQTLLTQFKVAAMAYKLNISAAQLQSLQAPVDLKIQQINSKDGTANTDTNRGANSALSIGIGVLFFIILLFYVQIIAQEIANEKSSRIMEILLAATSAASQFYGKIIGVFSLAITQILLYIIIGAGAIAIFKDNRIFQSVRTIFSNVSLSFTLVTVIMLLLAILMYLTLAAIIASLINDQSQVQQAVQPVTYIAMIGYVLSFIVAQSPHNLLINLASYVPFISQTLVPSRLALDFIGNSQAWCAIGLQIISVALLLKFGLKIYERNVLEYSDESIYKQLARLIRGK</sequence>
<evidence type="ECO:0000259" key="7">
    <source>
        <dbReference type="Pfam" id="PF12698"/>
    </source>
</evidence>
<organism evidence="8 9">
    <name type="scientific">Periweissella fabalis</name>
    <dbReference type="NCBI Taxonomy" id="1070421"/>
    <lineage>
        <taxon>Bacteria</taxon>
        <taxon>Bacillati</taxon>
        <taxon>Bacillota</taxon>
        <taxon>Bacilli</taxon>
        <taxon>Lactobacillales</taxon>
        <taxon>Lactobacillaceae</taxon>
        <taxon>Periweissella</taxon>
    </lineage>
</organism>